<reference evidence="2 3" key="1">
    <citation type="submission" date="2020-06" db="EMBL/GenBank/DDBJ databases">
        <title>High-quality draft genome of sulfate reducer Desulfobacter latus type strain AcrS2 isolated from marine sediment.</title>
        <authorList>
            <person name="Hoppe M."/>
            <person name="Larsen C.K."/>
            <person name="Marshall I.P.G."/>
            <person name="Schramm A."/>
            <person name="Marietou A.G."/>
        </authorList>
    </citation>
    <scope>NUCLEOTIDE SEQUENCE [LARGE SCALE GENOMIC DNA]</scope>
    <source>
        <strain evidence="2 3">AcRS2</strain>
    </source>
</reference>
<evidence type="ECO:0000259" key="1">
    <source>
        <dbReference type="Pfam" id="PF06634"/>
    </source>
</evidence>
<sequence length="949" mass="107093">MALRPFEWKDKPALIEHLFPVQKISAESFREQMAGAGKTLTALGSYWKGRKPLILNKACILGALLPVTDDLLTDLKIFELLMGMDTESMQARLEAKLPASRRDQVGELLVLPFNEQVKKAKRAEEMDDSLFVHIWRRVNKHFGTSANSFPELIEEMGIARFGHRPKMADVFCGSGQIPFEAARLGCDVYASDLNPIACMLTWGAFNIVGANQEKSKKIKAVQNELTKQIQKQIEALGIEKDGKGWRAKAFLYCVEVICPETGWKVPLIPNLIISKPRSGIKNNVVAKLVPVSDKKKYDIQILEWVDTEELYLYQNGTVQNGELVHSPDGITSYRTKISSIRGDYKEGKKNKNRLRKWGKSDFIPHPDDIFQERLYCVQWIRTRATGRGDEYQFRSVSKGDLVREKEVIDFVSSHLSEWQEKGVIPDMIIEAGAKTDEPIRTRGWTHWHHLFNPRQLLIAGLVNMHSGEIGKFCLSSILNWNARLSIWGNLDGGGGSVKNVFLNQALNTSYNYGTRTVKTIGSLIRFRVVESLIQCKIAKVSAHPAQEIEVENDIYITDPPYGDAVKYEEISEFFIAWLRKNPPKEFSHWTWDSRRSLAIKGEDEGFRRGMVAAYRKTAEMMPDNGIQVLMFTHQSGAIWADMANIIWAAGLQVTAAWYVVTETDSALRQGANVKGTVILILRKRRKNLDTFRDDLGWEIEEAVKEQVESLVGLDKSVRATGAEGLYTDADLQMAGYAAALKVLTAYSVIDGKDMVTEAEAPRVPGKKTFVDDLIEFAVQTAVQFLVPTGFEKNEWQNLQPVERFYLKMAEVEFQGGKTLDNYQNFAKAFKVAHFDQVMSDASRANSARLKLSSEFRSALMSGDAEIAGTPLRALLFGLHEITKDTDIEDVLLHLMDFCPNYLANKSLVAKMADYLAEKRQGLKQTKTFRPDKEAEAARILAEAIRNQRL</sequence>
<name>A0A850T603_9BACT</name>
<proteinExistence type="predicted"/>
<dbReference type="InterPro" id="IPR029063">
    <property type="entry name" value="SAM-dependent_MTases_sf"/>
</dbReference>
<dbReference type="AlphaFoldDB" id="A0A850T603"/>
<dbReference type="SUPFAM" id="SSF53335">
    <property type="entry name" value="S-adenosyl-L-methionine-dependent methyltransferases"/>
    <property type="match status" value="1"/>
</dbReference>
<dbReference type="NCBIfam" id="NF042963">
    <property type="entry name" value="DUF1156_antiphage"/>
    <property type="match status" value="1"/>
</dbReference>
<evidence type="ECO:0000313" key="2">
    <source>
        <dbReference type="EMBL" id="NWH04385.1"/>
    </source>
</evidence>
<gene>
    <name evidence="2" type="ORF">HXW94_05175</name>
</gene>
<dbReference type="InterPro" id="IPR009537">
    <property type="entry name" value="DUF1156"/>
</dbReference>
<dbReference type="InterPro" id="IPR049953">
    <property type="entry name" value="Antiphage_assoc"/>
</dbReference>
<dbReference type="Gene3D" id="3.40.50.150">
    <property type="entry name" value="Vaccinia Virus protein VP39"/>
    <property type="match status" value="1"/>
</dbReference>
<dbReference type="Pfam" id="PF06634">
    <property type="entry name" value="DUF1156"/>
    <property type="match status" value="1"/>
</dbReference>
<organism evidence="2 3">
    <name type="scientific">Desulfobacter latus</name>
    <dbReference type="NCBI Taxonomy" id="2292"/>
    <lineage>
        <taxon>Bacteria</taxon>
        <taxon>Pseudomonadati</taxon>
        <taxon>Thermodesulfobacteriota</taxon>
        <taxon>Desulfobacteria</taxon>
        <taxon>Desulfobacterales</taxon>
        <taxon>Desulfobacteraceae</taxon>
        <taxon>Desulfobacter</taxon>
    </lineage>
</organism>
<comment type="caution">
    <text evidence="2">The sequence shown here is derived from an EMBL/GenBank/DDBJ whole genome shotgun (WGS) entry which is preliminary data.</text>
</comment>
<protein>
    <submittedName>
        <fullName evidence="2">DUF1156 domain-containing protein</fullName>
    </submittedName>
</protein>
<accession>A0A850T603</accession>
<evidence type="ECO:0000313" key="3">
    <source>
        <dbReference type="Proteomes" id="UP000553343"/>
    </source>
</evidence>
<keyword evidence="3" id="KW-1185">Reference proteome</keyword>
<dbReference type="EMBL" id="JACADJ010000011">
    <property type="protein sequence ID" value="NWH04385.1"/>
    <property type="molecule type" value="Genomic_DNA"/>
</dbReference>
<feature type="domain" description="DUF1156" evidence="1">
    <location>
        <begin position="19"/>
        <end position="69"/>
    </location>
</feature>
<dbReference type="Proteomes" id="UP000553343">
    <property type="component" value="Unassembled WGS sequence"/>
</dbReference>
<dbReference type="RefSeq" id="WP_178365841.1">
    <property type="nucleotide sequence ID" value="NZ_JACADJ010000011.1"/>
</dbReference>